<evidence type="ECO:0000313" key="3">
    <source>
        <dbReference type="RefSeq" id="XP_033458989.1"/>
    </source>
</evidence>
<feature type="compositionally biased region" description="Basic and acidic residues" evidence="1">
    <location>
        <begin position="64"/>
        <end position="82"/>
    </location>
</feature>
<feature type="region of interest" description="Disordered" evidence="1">
    <location>
        <begin position="568"/>
        <end position="587"/>
    </location>
</feature>
<feature type="compositionally biased region" description="Polar residues" evidence="1">
    <location>
        <begin position="321"/>
        <end position="332"/>
    </location>
</feature>
<keyword evidence="2" id="KW-1185">Reference proteome</keyword>
<feature type="compositionally biased region" description="Acidic residues" evidence="1">
    <location>
        <begin position="388"/>
        <end position="402"/>
    </location>
</feature>
<feature type="region of interest" description="Disordered" evidence="1">
    <location>
        <begin position="64"/>
        <end position="114"/>
    </location>
</feature>
<organism evidence="3">
    <name type="scientific">Dissoconium aciculare CBS 342.82</name>
    <dbReference type="NCBI Taxonomy" id="1314786"/>
    <lineage>
        <taxon>Eukaryota</taxon>
        <taxon>Fungi</taxon>
        <taxon>Dikarya</taxon>
        <taxon>Ascomycota</taxon>
        <taxon>Pezizomycotina</taxon>
        <taxon>Dothideomycetes</taxon>
        <taxon>Dothideomycetidae</taxon>
        <taxon>Mycosphaerellales</taxon>
        <taxon>Dissoconiaceae</taxon>
        <taxon>Dissoconium</taxon>
    </lineage>
</organism>
<feature type="compositionally biased region" description="Low complexity" evidence="1">
    <location>
        <begin position="84"/>
        <end position="99"/>
    </location>
</feature>
<dbReference type="OrthoDB" id="5326588at2759"/>
<feature type="compositionally biased region" description="Basic and acidic residues" evidence="1">
    <location>
        <begin position="337"/>
        <end position="355"/>
    </location>
</feature>
<dbReference type="RefSeq" id="XP_033458989.1">
    <property type="nucleotide sequence ID" value="XM_033599798.1"/>
</dbReference>
<feature type="compositionally biased region" description="Polar residues" evidence="1">
    <location>
        <begin position="356"/>
        <end position="369"/>
    </location>
</feature>
<dbReference type="GeneID" id="54357597"/>
<name>A0A6J3M220_9PEZI</name>
<feature type="compositionally biased region" description="Polar residues" evidence="1">
    <location>
        <begin position="475"/>
        <end position="494"/>
    </location>
</feature>
<reference evidence="3" key="2">
    <citation type="submission" date="2020-04" db="EMBL/GenBank/DDBJ databases">
        <authorList>
            <consortium name="NCBI Genome Project"/>
        </authorList>
    </citation>
    <scope>NUCLEOTIDE SEQUENCE</scope>
    <source>
        <strain evidence="3">CBS 342.82</strain>
    </source>
</reference>
<reference evidence="3" key="3">
    <citation type="submission" date="2025-08" db="UniProtKB">
        <authorList>
            <consortium name="RefSeq"/>
        </authorList>
    </citation>
    <scope>IDENTIFICATION</scope>
    <source>
        <strain evidence="3">CBS 342.82</strain>
    </source>
</reference>
<sequence>MAAIDGRESFTRRDAYRRLVADSSSLPPDFLQRLELKRKALDDSIHKFIASKDRELKQWIKQERSLHKQQTQEREVKLEHARSRTSSDSTQDTMDSPHLMARRPGSHGLLLGSLRREGEDGSAIVLDEDEARGQADARAVEAGLADRRASLERDREFLGVFTPAFLPAFAEDTPSSSIAHGTSPDEISSGKSAFGHIDPSTSDIIAVDSSQHAEGADALHAMEAKRPAHLLLSKRLSSTGSSSERLLTSALKSPTENKPKRKRVSIALGTTIVAPSDSVPMNLDHHSTPSHSLQRVSISDDESSHAGDDDTNTFSDAEISTPGTSASPNLSASIPIRESRADQTNDHKSPSKQPHEPSSSRQPNPTTTKKAPHQTAPAPSSKRHIDPDGDLFDLEDDSDSDLDLSGSLSPKSTAEPLDTSLAGRVGLDRTGNPDASEDPQNWPSDHDEPRALLLDPDDPARDPNSDREDPASTLGPPSSSAIAFRPTSVQSPTSPGFRRPPSFVRDPSYMTKKPGSSFQPRANNNNNHLSSPSSSLSASINSHPQSFPSDDNDDAGYARAQKAAVSEEIYGSSYARPASKGSFTAGSMGESYMARNAEMLRRLGSSVGSRS</sequence>
<evidence type="ECO:0000313" key="2">
    <source>
        <dbReference type="Proteomes" id="UP000504637"/>
    </source>
</evidence>
<dbReference type="AlphaFoldDB" id="A0A6J3M220"/>
<feature type="compositionally biased region" description="Low complexity" evidence="1">
    <location>
        <begin position="522"/>
        <end position="544"/>
    </location>
</feature>
<evidence type="ECO:0000256" key="1">
    <source>
        <dbReference type="SAM" id="MobiDB-lite"/>
    </source>
</evidence>
<dbReference type="Proteomes" id="UP000504637">
    <property type="component" value="Unplaced"/>
</dbReference>
<protein>
    <submittedName>
        <fullName evidence="3">Uncharacterized protein</fullName>
    </submittedName>
</protein>
<accession>A0A6J3M220</accession>
<reference evidence="3" key="1">
    <citation type="submission" date="2020-01" db="EMBL/GenBank/DDBJ databases">
        <authorList>
            <consortium name="DOE Joint Genome Institute"/>
            <person name="Haridas S."/>
            <person name="Albert R."/>
            <person name="Binder M."/>
            <person name="Bloem J."/>
            <person name="Labutti K."/>
            <person name="Salamov A."/>
            <person name="Andreopoulos B."/>
            <person name="Baker S.E."/>
            <person name="Barry K."/>
            <person name="Bills G."/>
            <person name="Bluhm B.H."/>
            <person name="Cannon C."/>
            <person name="Castanera R."/>
            <person name="Culley D.E."/>
            <person name="Daum C."/>
            <person name="Ezra D."/>
            <person name="Gonzalez J.B."/>
            <person name="Henrissat B."/>
            <person name="Kuo A."/>
            <person name="Liang C."/>
            <person name="Lipzen A."/>
            <person name="Lutzoni F."/>
            <person name="Magnuson J."/>
            <person name="Mondo S."/>
            <person name="Nolan M."/>
            <person name="Ohm R."/>
            <person name="Pangilinan J."/>
            <person name="Park H.-J."/>
            <person name="Ramirez L."/>
            <person name="Alfaro M."/>
            <person name="Sun H."/>
            <person name="Tritt A."/>
            <person name="Yoshinaga Y."/>
            <person name="Zwiers L.-H."/>
            <person name="Turgeon B.G."/>
            <person name="Goodwin S.B."/>
            <person name="Spatafora J.W."/>
            <person name="Crous P.W."/>
            <person name="Grigoriev I.V."/>
        </authorList>
    </citation>
    <scope>NUCLEOTIDE SEQUENCE</scope>
    <source>
        <strain evidence="3">CBS 342.82</strain>
    </source>
</reference>
<feature type="compositionally biased region" description="Polar residues" evidence="1">
    <location>
        <begin position="175"/>
        <end position="191"/>
    </location>
</feature>
<feature type="compositionally biased region" description="Basic and acidic residues" evidence="1">
    <location>
        <begin position="458"/>
        <end position="470"/>
    </location>
</feature>
<proteinExistence type="predicted"/>
<feature type="region of interest" description="Disordered" evidence="1">
    <location>
        <begin position="242"/>
        <end position="563"/>
    </location>
</feature>
<gene>
    <name evidence="3" type="ORF">K489DRAFT_229200</name>
</gene>
<feature type="region of interest" description="Disordered" evidence="1">
    <location>
        <begin position="175"/>
        <end position="194"/>
    </location>
</feature>